<dbReference type="InterPro" id="IPR045851">
    <property type="entry name" value="AMP-bd_C_sf"/>
</dbReference>
<dbReference type="InterPro" id="IPR042099">
    <property type="entry name" value="ANL_N_sf"/>
</dbReference>
<dbReference type="RefSeq" id="WP_170171197.1">
    <property type="nucleotide sequence ID" value="NZ_JABEOV010000024.1"/>
</dbReference>
<accession>A0A7Y7QXT6</accession>
<dbReference type="Proteomes" id="UP000531581">
    <property type="component" value="Unassembled WGS sequence"/>
</dbReference>
<evidence type="ECO:0000259" key="1">
    <source>
        <dbReference type="PROSITE" id="PS50075"/>
    </source>
</evidence>
<dbReference type="PROSITE" id="PS00455">
    <property type="entry name" value="AMP_BINDING"/>
    <property type="match status" value="1"/>
</dbReference>
<reference evidence="4 5" key="1">
    <citation type="submission" date="2020-05" db="EMBL/GenBank/DDBJ databases">
        <title>Draft Genome Sequences of Sphingomonas sp. Isolated from the International Space Station.</title>
        <authorList>
            <person name="Bijlani S."/>
            <person name="Singh N.K."/>
            <person name="Mason C.E."/>
            <person name="Wang C.C."/>
            <person name="Venkateswaran K."/>
        </authorList>
    </citation>
    <scope>NUCLEOTIDE SEQUENCE [LARGE SCALE GENOMIC DNA]</scope>
    <source>
        <strain evidence="2 5">IIF7SW-B5</strain>
        <strain evidence="3">ISS-IIF7SWP</strain>
    </source>
</reference>
<dbReference type="GO" id="GO:0044550">
    <property type="term" value="P:secondary metabolite biosynthetic process"/>
    <property type="evidence" value="ECO:0007669"/>
    <property type="project" value="TreeGrafter"/>
</dbReference>
<evidence type="ECO:0000313" key="4">
    <source>
        <dbReference type="Proteomes" id="UP000531581"/>
    </source>
</evidence>
<dbReference type="PROSITE" id="PS50075">
    <property type="entry name" value="CARRIER"/>
    <property type="match status" value="2"/>
</dbReference>
<dbReference type="Proteomes" id="UP000557656">
    <property type="component" value="Unassembled WGS sequence"/>
</dbReference>
<evidence type="ECO:0000313" key="5">
    <source>
        <dbReference type="Proteomes" id="UP000557656"/>
    </source>
</evidence>
<dbReference type="NCBIfam" id="TIGR01733">
    <property type="entry name" value="AA-adenyl-dom"/>
    <property type="match status" value="1"/>
</dbReference>
<proteinExistence type="predicted"/>
<dbReference type="SUPFAM" id="SSF52777">
    <property type="entry name" value="CoA-dependent acyltransferases"/>
    <property type="match status" value="2"/>
</dbReference>
<dbReference type="SUPFAM" id="SSF47336">
    <property type="entry name" value="ACP-like"/>
    <property type="match status" value="2"/>
</dbReference>
<evidence type="ECO:0000313" key="3">
    <source>
        <dbReference type="EMBL" id="NVP32391.1"/>
    </source>
</evidence>
<dbReference type="GO" id="GO:0005737">
    <property type="term" value="C:cytoplasm"/>
    <property type="evidence" value="ECO:0007669"/>
    <property type="project" value="TreeGrafter"/>
</dbReference>
<dbReference type="Gene3D" id="3.30.559.10">
    <property type="entry name" value="Chloramphenicol acetyltransferase-like domain"/>
    <property type="match status" value="1"/>
</dbReference>
<dbReference type="EMBL" id="JABYQV010000014">
    <property type="protein sequence ID" value="NVP32391.1"/>
    <property type="molecule type" value="Genomic_DNA"/>
</dbReference>
<dbReference type="Gene3D" id="3.30.559.30">
    <property type="entry name" value="Nonribosomal peptide synthetase, condensation domain"/>
    <property type="match status" value="1"/>
</dbReference>
<dbReference type="PANTHER" id="PTHR45527">
    <property type="entry name" value="NONRIBOSOMAL PEPTIDE SYNTHETASE"/>
    <property type="match status" value="1"/>
</dbReference>
<dbReference type="InterPro" id="IPR001242">
    <property type="entry name" value="Condensation_dom"/>
</dbReference>
<dbReference type="GO" id="GO:0003824">
    <property type="term" value="F:catalytic activity"/>
    <property type="evidence" value="ECO:0007669"/>
    <property type="project" value="InterPro"/>
</dbReference>
<dbReference type="GO" id="GO:0031177">
    <property type="term" value="F:phosphopantetheine binding"/>
    <property type="evidence" value="ECO:0007669"/>
    <property type="project" value="TreeGrafter"/>
</dbReference>
<gene>
    <name evidence="2" type="ORF">HKX05_16360</name>
    <name evidence="3" type="ORF">HLV41_15220</name>
</gene>
<feature type="domain" description="Carrier" evidence="1">
    <location>
        <begin position="1173"/>
        <end position="1247"/>
    </location>
</feature>
<dbReference type="AlphaFoldDB" id="A0A7Y7QXT6"/>
<dbReference type="PANTHER" id="PTHR45527:SF1">
    <property type="entry name" value="FATTY ACID SYNTHASE"/>
    <property type="match status" value="1"/>
</dbReference>
<dbReference type="Pfam" id="PF00550">
    <property type="entry name" value="PP-binding"/>
    <property type="match status" value="2"/>
</dbReference>
<keyword evidence="5" id="KW-1185">Reference proteome</keyword>
<dbReference type="SUPFAM" id="SSF56801">
    <property type="entry name" value="Acetyl-CoA synthetase-like"/>
    <property type="match status" value="2"/>
</dbReference>
<comment type="caution">
    <text evidence="3">The sequence shown here is derived from an EMBL/GenBank/DDBJ whole genome shotgun (WGS) entry which is preliminary data.</text>
</comment>
<dbReference type="GO" id="GO:0043041">
    <property type="term" value="P:amino acid activation for nonribosomal peptide biosynthetic process"/>
    <property type="evidence" value="ECO:0007669"/>
    <property type="project" value="TreeGrafter"/>
</dbReference>
<protein>
    <submittedName>
        <fullName evidence="3">Amino acid adenylation domain-containing protein</fullName>
    </submittedName>
</protein>
<dbReference type="EMBL" id="JABEOV010000024">
    <property type="protein sequence ID" value="NNG54924.1"/>
    <property type="molecule type" value="Genomic_DNA"/>
</dbReference>
<name>A0A7Y7QXT6_9SPHN</name>
<dbReference type="InterPro" id="IPR009081">
    <property type="entry name" value="PP-bd_ACP"/>
</dbReference>
<dbReference type="Pfam" id="PF13193">
    <property type="entry name" value="AMP-binding_C"/>
    <property type="match status" value="1"/>
</dbReference>
<dbReference type="InterPro" id="IPR010071">
    <property type="entry name" value="AA_adenyl_dom"/>
</dbReference>
<dbReference type="Pfam" id="PF00501">
    <property type="entry name" value="AMP-binding"/>
    <property type="match status" value="1"/>
</dbReference>
<dbReference type="Pfam" id="PF00668">
    <property type="entry name" value="Condensation"/>
    <property type="match status" value="1"/>
</dbReference>
<evidence type="ECO:0000313" key="2">
    <source>
        <dbReference type="EMBL" id="NNG54924.1"/>
    </source>
</evidence>
<dbReference type="Gene3D" id="1.10.1200.10">
    <property type="entry name" value="ACP-like"/>
    <property type="match status" value="2"/>
</dbReference>
<dbReference type="InterPro" id="IPR000873">
    <property type="entry name" value="AMP-dep_synth/lig_dom"/>
</dbReference>
<dbReference type="InterPro" id="IPR036736">
    <property type="entry name" value="ACP-like_sf"/>
</dbReference>
<sequence length="1260" mass="136763">MLHHGFEARARECPEHAALRFGETTLSYGELDNAARRIAASLRLTGLEVGSVVAISISASFLQVAAVLGVMKAGFVYLPATPELPRERRLLYCRQAGARLVLYDPADGQADLGEAGIESLPVTLDTTASAPAHPGEEDARRSPDDLAYVIFTSGSTGTPKGVMITHAACFNTIADIVARTGMNRHSTVLGLSSLNFDLSVFDIFGTLAAGGTLVLMPPAQSRDPAAWLRTIVAAKVTVWNSVPQLMALLIDATTVPEVALASLRSILLSGDWIPLPLTRRLRAALPSVQILSLGGATEASIWSICYPIDQVDDAWRSVPYGRALSNQTCTVITDDGRRAETGEIGTIHIGGKGVALGYIGDPDLTAASFAPPPPALAAIGPRLYCTGDLGRYMADGNIEFLGRRDQQVKVNGNRIELNEIKHVIEGHPSVRNAAVGITDSSAGDRIIVARFQAMPGTPGDMGTALKRWLADRLPAYMVPTFCIQADQLPLSENGKADVQRLLEKPAPTLPVPPAGRPGNGLITLKICQAWSEFMEGILVAPDDDFFGLGGYSLLAFRICNYLRSHWNIDLAPAEMMRLATPAAIAAAIADSPHTTVGTPTRTRQPTTAMAVKSSAYRYPVSKQHEQVWLLSQMRPDNIAYQFQAEIVFSAGLDKAALLAAMRLLTRRHEGLRTWFDFDTAAEAVVEAELEPHIEERSLRNLAIADARLEMRRDIEAFVCRAVSVDRPPLVLWRLFDLPDGTTTLVHLEHHLVHDGWTFRLFLRELSKTYTDLVLGRAVEMHPAPGYSEYASAQQRWLTSPDADAMRLWWRDALQGISPFLALPNRRPDSEFRMRGEIHECSSSAAQFETFRRIARTHGCSVFQFMFAAYAATLAQISGATAFVVGTSTANRTSSEAEEVIGMYVNMMPIPVRLAEGERFRDFMQHLARTVREALSAGALPFTEIVGTVKPQRVAGELPLMQVCFNFHDAFSDALDLPGVTAEVSEAIPNHAAKFELNLTVIPLAEERGGARLLFEYSTDQYAREDVVAFATEYQAMLDRFVRHPEDILRTGSTGLCADGGDDGALLQASTPTLKDVERAVASCAGVASALVIRESDAGDGDGRLAAYVSPIDLSHPPTSQDIAAQLRHRLPEASMPVRIIITSDASWDRSGRTDWKKLMATGIAADVERLPEAVALSAEQTILSVFADLLEGDVDPEDSFFERGGHSLLAARACTRINAVLGSRVGLRDILQWQSARELANLVTQGVTPPATHEPSAGVQ</sequence>
<feature type="domain" description="Carrier" evidence="1">
    <location>
        <begin position="517"/>
        <end position="592"/>
    </location>
</feature>
<dbReference type="InterPro" id="IPR023213">
    <property type="entry name" value="CAT-like_dom_sf"/>
</dbReference>
<dbReference type="InterPro" id="IPR025110">
    <property type="entry name" value="AMP-bd_C"/>
</dbReference>
<dbReference type="Gene3D" id="3.40.50.12780">
    <property type="entry name" value="N-terminal domain of ligase-like"/>
    <property type="match status" value="1"/>
</dbReference>
<dbReference type="InterPro" id="IPR020845">
    <property type="entry name" value="AMP-binding_CS"/>
</dbReference>
<dbReference type="Gene3D" id="3.30.300.30">
    <property type="match status" value="2"/>
</dbReference>
<organism evidence="3 4">
    <name type="scientific">Sphingomonas sanguinis</name>
    <dbReference type="NCBI Taxonomy" id="33051"/>
    <lineage>
        <taxon>Bacteria</taxon>
        <taxon>Pseudomonadati</taxon>
        <taxon>Pseudomonadota</taxon>
        <taxon>Alphaproteobacteria</taxon>
        <taxon>Sphingomonadales</taxon>
        <taxon>Sphingomonadaceae</taxon>
        <taxon>Sphingomonas</taxon>
    </lineage>
</organism>